<reference evidence="5 6" key="1">
    <citation type="submission" date="2024-01" db="EMBL/GenBank/DDBJ databases">
        <title>The complete chloroplast genome sequence of Lithospermum erythrorhizon: insights into the phylogenetic relationship among Boraginaceae species and the maternal lineages of purple gromwells.</title>
        <authorList>
            <person name="Okada T."/>
            <person name="Watanabe K."/>
        </authorList>
    </citation>
    <scope>NUCLEOTIDE SEQUENCE [LARGE SCALE GENOMIC DNA]</scope>
</reference>
<dbReference type="EMBL" id="BAABME010001356">
    <property type="protein sequence ID" value="GAA0149150.1"/>
    <property type="molecule type" value="Genomic_DNA"/>
</dbReference>
<dbReference type="PANTHER" id="PTHR45934:SF28">
    <property type="entry name" value="OS03G0153100 PROTEIN"/>
    <property type="match status" value="1"/>
</dbReference>
<comment type="caution">
    <text evidence="5">The sequence shown here is derived from an EMBL/GenBank/DDBJ whole genome shotgun (WGS) entry which is preliminary data.</text>
</comment>
<dbReference type="Pfam" id="PF01494">
    <property type="entry name" value="FAD_binding_3"/>
    <property type="match status" value="1"/>
</dbReference>
<dbReference type="InterPro" id="IPR036188">
    <property type="entry name" value="FAD/NAD-bd_sf"/>
</dbReference>
<dbReference type="Proteomes" id="UP001454036">
    <property type="component" value="Unassembled WGS sequence"/>
</dbReference>
<evidence type="ECO:0000256" key="2">
    <source>
        <dbReference type="ARBA" id="ARBA00023033"/>
    </source>
</evidence>
<feature type="domain" description="FAD-binding" evidence="4">
    <location>
        <begin position="29"/>
        <end position="349"/>
    </location>
</feature>
<gene>
    <name evidence="5" type="ORF">LIER_08400</name>
</gene>
<dbReference type="InterPro" id="IPR044560">
    <property type="entry name" value="MOase"/>
</dbReference>
<keyword evidence="1" id="KW-0560">Oxidoreductase</keyword>
<keyword evidence="6" id="KW-1185">Reference proteome</keyword>
<dbReference type="PRINTS" id="PR00420">
    <property type="entry name" value="RNGMNOXGNASE"/>
</dbReference>
<name>A0AAV3PFR2_LITER</name>
<evidence type="ECO:0000259" key="4">
    <source>
        <dbReference type="Pfam" id="PF01494"/>
    </source>
</evidence>
<dbReference type="GO" id="GO:0004497">
    <property type="term" value="F:monooxygenase activity"/>
    <property type="evidence" value="ECO:0007669"/>
    <property type="project" value="UniProtKB-KW"/>
</dbReference>
<evidence type="ECO:0000313" key="6">
    <source>
        <dbReference type="Proteomes" id="UP001454036"/>
    </source>
</evidence>
<sequence>MTKVYKYPTKNKESKQYSLNKTSMEIKEDIVIIGAGLAGLTTSLALHRLGLRSIVLESADSLRVTGFALSLWKNGFGALDAIGVGDILRERSFQMHGFLIASGDSFIPFGDLSFGATDNSQLEARCVRRKDLLEVLEKELPQGTIRYSSKVVLITETGQLKSVHLADGSVIRAKALIGCDGINSMVAKRLGLQKPVDSGRAAIRGFVQFPEEHGILPNFYLYFENGVRFGFLPCDATSVYWFCTFSPTSDRDYEDMEQDPLKMKQFVLSKTENAPKQLSDIVQRTELQFISSARLKLRLPWNTLLGDIAKNNICVAGDAFHPMTPDIGQGGGSALEDGIVLARCLGQALLPKSNGYVGGENDESYGYDDIEKGLMNYVKQRRWRSFSLISTAYLVGVAQQSEGKIMNFLKKLFLTKYSTSKMRDMADFDCGKLEIS</sequence>
<evidence type="ECO:0000313" key="5">
    <source>
        <dbReference type="EMBL" id="GAA0149150.1"/>
    </source>
</evidence>
<evidence type="ECO:0000256" key="1">
    <source>
        <dbReference type="ARBA" id="ARBA00023002"/>
    </source>
</evidence>
<evidence type="ECO:0000256" key="3">
    <source>
        <dbReference type="ARBA" id="ARBA00024018"/>
    </source>
</evidence>
<comment type="similarity">
    <text evidence="3">Belongs to the 3-hydroxybenzoate 6-hydroxylase family.</text>
</comment>
<dbReference type="PANTHER" id="PTHR45934">
    <property type="entry name" value="FAD/NAD(P)-BINDING OXIDOREDUCTASE FAMILY PROTEIN"/>
    <property type="match status" value="1"/>
</dbReference>
<dbReference type="GO" id="GO:0071949">
    <property type="term" value="F:FAD binding"/>
    <property type="evidence" value="ECO:0007669"/>
    <property type="project" value="InterPro"/>
</dbReference>
<dbReference type="InterPro" id="IPR002938">
    <property type="entry name" value="FAD-bd"/>
</dbReference>
<protein>
    <submittedName>
        <fullName evidence="5">Oxidoreductase</fullName>
    </submittedName>
</protein>
<dbReference type="SUPFAM" id="SSF51905">
    <property type="entry name" value="FAD/NAD(P)-binding domain"/>
    <property type="match status" value="1"/>
</dbReference>
<accession>A0AAV3PFR2</accession>
<proteinExistence type="inferred from homology"/>
<dbReference type="AlphaFoldDB" id="A0AAV3PFR2"/>
<dbReference type="Gene3D" id="3.50.50.60">
    <property type="entry name" value="FAD/NAD(P)-binding domain"/>
    <property type="match status" value="1"/>
</dbReference>
<organism evidence="5 6">
    <name type="scientific">Lithospermum erythrorhizon</name>
    <name type="common">Purple gromwell</name>
    <name type="synonym">Lithospermum officinale var. erythrorhizon</name>
    <dbReference type="NCBI Taxonomy" id="34254"/>
    <lineage>
        <taxon>Eukaryota</taxon>
        <taxon>Viridiplantae</taxon>
        <taxon>Streptophyta</taxon>
        <taxon>Embryophyta</taxon>
        <taxon>Tracheophyta</taxon>
        <taxon>Spermatophyta</taxon>
        <taxon>Magnoliopsida</taxon>
        <taxon>eudicotyledons</taxon>
        <taxon>Gunneridae</taxon>
        <taxon>Pentapetalae</taxon>
        <taxon>asterids</taxon>
        <taxon>lamiids</taxon>
        <taxon>Boraginales</taxon>
        <taxon>Boraginaceae</taxon>
        <taxon>Boraginoideae</taxon>
        <taxon>Lithospermeae</taxon>
        <taxon>Lithospermum</taxon>
    </lineage>
</organism>
<keyword evidence="2" id="KW-0503">Monooxygenase</keyword>